<dbReference type="Gene3D" id="3.40.50.1100">
    <property type="match status" value="2"/>
</dbReference>
<dbReference type="Proteomes" id="UP000176101">
    <property type="component" value="Unassembled WGS sequence"/>
</dbReference>
<proteinExistence type="predicted"/>
<dbReference type="GO" id="GO:1901605">
    <property type="term" value="P:alpha-amino acid metabolic process"/>
    <property type="evidence" value="ECO:0007669"/>
    <property type="project" value="UniProtKB-ARBA"/>
</dbReference>
<comment type="cofactor">
    <cofactor evidence="1">
        <name>pyridoxal 5'-phosphate</name>
        <dbReference type="ChEBI" id="CHEBI:597326"/>
    </cofactor>
</comment>
<evidence type="ECO:0000259" key="3">
    <source>
        <dbReference type="Pfam" id="PF00291"/>
    </source>
</evidence>
<dbReference type="EMBL" id="LJGU01000141">
    <property type="protein sequence ID" value="OEU96439.1"/>
    <property type="molecule type" value="Genomic_DNA"/>
</dbReference>
<dbReference type="PANTHER" id="PTHR42937">
    <property type="match status" value="1"/>
</dbReference>
<accession>A0A1E7JXP6</accession>
<evidence type="ECO:0000256" key="1">
    <source>
        <dbReference type="ARBA" id="ARBA00001933"/>
    </source>
</evidence>
<feature type="domain" description="Tryptophan synthase beta chain-like PALP" evidence="3">
    <location>
        <begin position="26"/>
        <end position="332"/>
    </location>
</feature>
<dbReference type="Pfam" id="PF00291">
    <property type="entry name" value="PALP"/>
    <property type="match status" value="1"/>
</dbReference>
<keyword evidence="2" id="KW-0663">Pyridoxal phosphate</keyword>
<name>A0A1E7JXP6_9ACTN</name>
<reference evidence="4 5" key="1">
    <citation type="journal article" date="2016" name="Front. Microbiol.">
        <title>Comparative Genomics Analysis of Streptomyces Species Reveals Their Adaptation to the Marine Environment and Their Diversity at the Genomic Level.</title>
        <authorList>
            <person name="Tian X."/>
            <person name="Zhang Z."/>
            <person name="Yang T."/>
            <person name="Chen M."/>
            <person name="Li J."/>
            <person name="Chen F."/>
            <person name="Yang J."/>
            <person name="Li W."/>
            <person name="Zhang B."/>
            <person name="Zhang Z."/>
            <person name="Wu J."/>
            <person name="Zhang C."/>
            <person name="Long L."/>
            <person name="Xiao J."/>
        </authorList>
    </citation>
    <scope>NUCLEOTIDE SEQUENCE [LARGE SCALE GENOMIC DNA]</scope>
    <source>
        <strain evidence="4 5">SCSIO 02100</strain>
    </source>
</reference>
<dbReference type="PATRIC" id="fig|1075402.3.peg.334"/>
<keyword evidence="5" id="KW-1185">Reference proteome</keyword>
<sequence length="394" mass="40543">MNPLRDHRAVPEPPRTPLALHHGVPGFQPTALRPAPELAARWGVGEVWLKDETARLGLPSFKIVGALWAVHRLLCTRLRVSPERTSYAELRQRLAGSDLGLLTASAGNWGRAVASAARWLGLRATILVPEATAEPRIHAVRAEGAEVRVVSGNFDVSVARAAELAGERDLLVADASEHPDDPFPGWVSEGYETLFAEIDEKFAASAEGGGDAEPDLVVVPVGAGALAAAAARHYGRTDSGTLLGVEPHEAAGAMASVRAGHIVTVPALTPTPMAGLNCGTPSATAWPALRDGFDAFCAIGDARAEHGMRLLDRAGVAAGACAGSVAGAVDGLLRPDACAGEAASAEAERLGLHGGSSVVLLLTEGVTDPEHHAKAMAGGRLVGEELAGEELAGG</sequence>
<evidence type="ECO:0000313" key="4">
    <source>
        <dbReference type="EMBL" id="OEU96439.1"/>
    </source>
</evidence>
<protein>
    <recommendedName>
        <fullName evidence="3">Tryptophan synthase beta chain-like PALP domain-containing protein</fullName>
    </recommendedName>
</protein>
<dbReference type="SUPFAM" id="SSF53686">
    <property type="entry name" value="Tryptophan synthase beta subunit-like PLP-dependent enzymes"/>
    <property type="match status" value="1"/>
</dbReference>
<comment type="caution">
    <text evidence="4">The sequence shown here is derived from an EMBL/GenBank/DDBJ whole genome shotgun (WGS) entry which is preliminary data.</text>
</comment>
<dbReference type="InterPro" id="IPR001926">
    <property type="entry name" value="TrpB-like_PALP"/>
</dbReference>
<organism evidence="4 5">
    <name type="scientific">Streptomyces oceani</name>
    <dbReference type="NCBI Taxonomy" id="1075402"/>
    <lineage>
        <taxon>Bacteria</taxon>
        <taxon>Bacillati</taxon>
        <taxon>Actinomycetota</taxon>
        <taxon>Actinomycetes</taxon>
        <taxon>Kitasatosporales</taxon>
        <taxon>Streptomycetaceae</taxon>
        <taxon>Streptomyces</taxon>
    </lineage>
</organism>
<dbReference type="InterPro" id="IPR036052">
    <property type="entry name" value="TrpB-like_PALP_sf"/>
</dbReference>
<gene>
    <name evidence="4" type="ORF">AN216_20765</name>
</gene>
<evidence type="ECO:0000256" key="2">
    <source>
        <dbReference type="ARBA" id="ARBA00022898"/>
    </source>
</evidence>
<dbReference type="PANTHER" id="PTHR42937:SF1">
    <property type="entry name" value="DIAMINOPROPIONATE AMMONIA-LYASE"/>
    <property type="match status" value="1"/>
</dbReference>
<evidence type="ECO:0000313" key="5">
    <source>
        <dbReference type="Proteomes" id="UP000176101"/>
    </source>
</evidence>
<dbReference type="STRING" id="1075402.AN216_20765"/>
<dbReference type="AlphaFoldDB" id="A0A1E7JXP6"/>